<feature type="chain" id="PRO_5020895026" description="Secreted protein" evidence="1">
    <location>
        <begin position="22"/>
        <end position="87"/>
    </location>
</feature>
<accession>A0A4S2MKZ0</accession>
<evidence type="ECO:0000256" key="1">
    <source>
        <dbReference type="SAM" id="SignalP"/>
    </source>
</evidence>
<evidence type="ECO:0008006" key="4">
    <source>
        <dbReference type="Google" id="ProtNLM"/>
    </source>
</evidence>
<dbReference type="InParanoid" id="A0A4S2MKZ0"/>
<name>A0A4S2MKZ0_9PEZI</name>
<dbReference type="EMBL" id="ML220150">
    <property type="protein sequence ID" value="TGZ77650.1"/>
    <property type="molecule type" value="Genomic_DNA"/>
</dbReference>
<evidence type="ECO:0000313" key="3">
    <source>
        <dbReference type="Proteomes" id="UP000298138"/>
    </source>
</evidence>
<protein>
    <recommendedName>
        <fullName evidence="4">Secreted protein</fullName>
    </recommendedName>
</protein>
<dbReference type="AlphaFoldDB" id="A0A4S2MKZ0"/>
<keyword evidence="1" id="KW-0732">Signal</keyword>
<feature type="signal peptide" evidence="1">
    <location>
        <begin position="1"/>
        <end position="21"/>
    </location>
</feature>
<reference evidence="2 3" key="1">
    <citation type="submission" date="2019-04" db="EMBL/GenBank/DDBJ databases">
        <title>Comparative genomics and transcriptomics to analyze fruiting body development in filamentous ascomycetes.</title>
        <authorList>
            <consortium name="DOE Joint Genome Institute"/>
            <person name="Lutkenhaus R."/>
            <person name="Traeger S."/>
            <person name="Breuer J."/>
            <person name="Kuo A."/>
            <person name="Lipzen A."/>
            <person name="Pangilinan J."/>
            <person name="Dilworth D."/>
            <person name="Sandor L."/>
            <person name="Poggeler S."/>
            <person name="Barry K."/>
            <person name="Grigoriev I.V."/>
            <person name="Nowrousian M."/>
        </authorList>
    </citation>
    <scope>NUCLEOTIDE SEQUENCE [LARGE SCALE GENOMIC DNA]</scope>
    <source>
        <strain evidence="2 3">CBS 389.68</strain>
    </source>
</reference>
<gene>
    <name evidence="2" type="ORF">EX30DRAFT_179833</name>
</gene>
<dbReference type="Proteomes" id="UP000298138">
    <property type="component" value="Unassembled WGS sequence"/>
</dbReference>
<keyword evidence="3" id="KW-1185">Reference proteome</keyword>
<evidence type="ECO:0000313" key="2">
    <source>
        <dbReference type="EMBL" id="TGZ77650.1"/>
    </source>
</evidence>
<sequence>MTVYHWPMIALTLVILPSSQHRRCGRTLTYDKSIFDHIVWRKEGVVVASIISLPLWRSGYARDMRESTPAEALLAVLQPRCFLFLHP</sequence>
<organism evidence="2 3">
    <name type="scientific">Ascodesmis nigricans</name>
    <dbReference type="NCBI Taxonomy" id="341454"/>
    <lineage>
        <taxon>Eukaryota</taxon>
        <taxon>Fungi</taxon>
        <taxon>Dikarya</taxon>
        <taxon>Ascomycota</taxon>
        <taxon>Pezizomycotina</taxon>
        <taxon>Pezizomycetes</taxon>
        <taxon>Pezizales</taxon>
        <taxon>Ascodesmidaceae</taxon>
        <taxon>Ascodesmis</taxon>
    </lineage>
</organism>
<proteinExistence type="predicted"/>